<gene>
    <name evidence="1" type="ORF">EVAR_25666_1</name>
</gene>
<evidence type="ECO:0000313" key="2">
    <source>
        <dbReference type="Proteomes" id="UP000299102"/>
    </source>
</evidence>
<accession>A0A4C1WG29</accession>
<protein>
    <submittedName>
        <fullName evidence="1">Uncharacterized protein</fullName>
    </submittedName>
</protein>
<organism evidence="1 2">
    <name type="scientific">Eumeta variegata</name>
    <name type="common">Bagworm moth</name>
    <name type="synonym">Eumeta japonica</name>
    <dbReference type="NCBI Taxonomy" id="151549"/>
    <lineage>
        <taxon>Eukaryota</taxon>
        <taxon>Metazoa</taxon>
        <taxon>Ecdysozoa</taxon>
        <taxon>Arthropoda</taxon>
        <taxon>Hexapoda</taxon>
        <taxon>Insecta</taxon>
        <taxon>Pterygota</taxon>
        <taxon>Neoptera</taxon>
        <taxon>Endopterygota</taxon>
        <taxon>Lepidoptera</taxon>
        <taxon>Glossata</taxon>
        <taxon>Ditrysia</taxon>
        <taxon>Tineoidea</taxon>
        <taxon>Psychidae</taxon>
        <taxon>Oiketicinae</taxon>
        <taxon>Eumeta</taxon>
    </lineage>
</organism>
<dbReference type="EMBL" id="BGZK01000545">
    <property type="protein sequence ID" value="GBP49452.1"/>
    <property type="molecule type" value="Genomic_DNA"/>
</dbReference>
<reference evidence="1 2" key="1">
    <citation type="journal article" date="2019" name="Commun. Biol.">
        <title>The bagworm genome reveals a unique fibroin gene that provides high tensile strength.</title>
        <authorList>
            <person name="Kono N."/>
            <person name="Nakamura H."/>
            <person name="Ohtoshi R."/>
            <person name="Tomita M."/>
            <person name="Numata K."/>
            <person name="Arakawa K."/>
        </authorList>
    </citation>
    <scope>NUCLEOTIDE SEQUENCE [LARGE SCALE GENOMIC DNA]</scope>
</reference>
<proteinExistence type="predicted"/>
<dbReference type="AlphaFoldDB" id="A0A4C1WG29"/>
<evidence type="ECO:0000313" key="1">
    <source>
        <dbReference type="EMBL" id="GBP49452.1"/>
    </source>
</evidence>
<keyword evidence="2" id="KW-1185">Reference proteome</keyword>
<name>A0A4C1WG29_EUMVA</name>
<sequence length="104" mass="11413">MKSPRFSPSAHRAITSAVRARWACSLFTAAYRTPDLFVLTLVAGYVYPKSSRDSRKMSTARDYLSSVHDSARTWRRGDARAALIALVSVGRCGSGQGSTCHVFQ</sequence>
<comment type="caution">
    <text evidence="1">The sequence shown here is derived from an EMBL/GenBank/DDBJ whole genome shotgun (WGS) entry which is preliminary data.</text>
</comment>
<dbReference type="Proteomes" id="UP000299102">
    <property type="component" value="Unassembled WGS sequence"/>
</dbReference>